<dbReference type="GO" id="GO:0003964">
    <property type="term" value="F:RNA-directed DNA polymerase activity"/>
    <property type="evidence" value="ECO:0007669"/>
    <property type="project" value="UniProtKB-KW"/>
</dbReference>
<dbReference type="InterPro" id="IPR000477">
    <property type="entry name" value="RT_dom"/>
</dbReference>
<dbReference type="EC" id="2.7.7.49" evidence="9"/>
<keyword evidence="1 9" id="KW-0808">Transferase</keyword>
<dbReference type="GO" id="GO:0003723">
    <property type="term" value="F:RNA binding"/>
    <property type="evidence" value="ECO:0007669"/>
    <property type="project" value="InterPro"/>
</dbReference>
<dbReference type="PRINTS" id="PR00866">
    <property type="entry name" value="RNADNAPOLMS"/>
</dbReference>
<protein>
    <submittedName>
        <fullName evidence="9">Putative retron-type reverse transcriptase</fullName>
        <ecNumber evidence="9">2.7.7.49</ecNumber>
    </submittedName>
</protein>
<evidence type="ECO:0000256" key="7">
    <source>
        <dbReference type="ARBA" id="ARBA00034120"/>
    </source>
</evidence>
<comment type="similarity">
    <text evidence="7">Belongs to the bacterial reverse transcriptase family.</text>
</comment>
<evidence type="ECO:0000256" key="2">
    <source>
        <dbReference type="ARBA" id="ARBA00022695"/>
    </source>
</evidence>
<dbReference type="InterPro" id="IPR043502">
    <property type="entry name" value="DNA/RNA_pol_sf"/>
</dbReference>
<evidence type="ECO:0000256" key="6">
    <source>
        <dbReference type="ARBA" id="ARBA00023118"/>
    </source>
</evidence>
<dbReference type="Proteomes" id="UP000250561">
    <property type="component" value="Unassembled WGS sequence"/>
</dbReference>
<accession>A0A2X1IYT2</accession>
<evidence type="ECO:0000256" key="3">
    <source>
        <dbReference type="ARBA" id="ARBA00022723"/>
    </source>
</evidence>
<feature type="domain" description="Reverse transcriptase" evidence="8">
    <location>
        <begin position="1"/>
        <end position="118"/>
    </location>
</feature>
<reference evidence="9 10" key="1">
    <citation type="submission" date="2018-06" db="EMBL/GenBank/DDBJ databases">
        <authorList>
            <consortium name="Pathogen Informatics"/>
            <person name="Doyle S."/>
        </authorList>
    </citation>
    <scope>NUCLEOTIDE SEQUENCE [LARGE SCALE GENOMIC DNA]</scope>
    <source>
        <strain evidence="9 10">NCTC11126</strain>
    </source>
</reference>
<evidence type="ECO:0000313" key="9">
    <source>
        <dbReference type="EMBL" id="SPW40000.1"/>
    </source>
</evidence>
<evidence type="ECO:0000256" key="1">
    <source>
        <dbReference type="ARBA" id="ARBA00022679"/>
    </source>
</evidence>
<evidence type="ECO:0000313" key="10">
    <source>
        <dbReference type="Proteomes" id="UP000250561"/>
    </source>
</evidence>
<evidence type="ECO:0000259" key="8">
    <source>
        <dbReference type="PROSITE" id="PS50878"/>
    </source>
</evidence>
<keyword evidence="3" id="KW-0479">Metal-binding</keyword>
<keyword evidence="4" id="KW-0460">Magnesium</keyword>
<keyword evidence="2 9" id="KW-0548">Nucleotidyltransferase</keyword>
<evidence type="ECO:0000256" key="4">
    <source>
        <dbReference type="ARBA" id="ARBA00022842"/>
    </source>
</evidence>
<keyword evidence="6" id="KW-0051">Antiviral defense</keyword>
<dbReference type="Pfam" id="PF00078">
    <property type="entry name" value="RVT_1"/>
    <property type="match status" value="1"/>
</dbReference>
<organism evidence="9 10">
    <name type="scientific">Escherichia coli</name>
    <dbReference type="NCBI Taxonomy" id="562"/>
    <lineage>
        <taxon>Bacteria</taxon>
        <taxon>Pseudomonadati</taxon>
        <taxon>Pseudomonadota</taxon>
        <taxon>Gammaproteobacteria</taxon>
        <taxon>Enterobacterales</taxon>
        <taxon>Enterobacteriaceae</taxon>
        <taxon>Escherichia</taxon>
    </lineage>
</organism>
<name>A0A2X1IYT2_ECOLX</name>
<dbReference type="AlphaFoldDB" id="A0A2X1IYT2"/>
<dbReference type="GO" id="GO:0046872">
    <property type="term" value="F:metal ion binding"/>
    <property type="evidence" value="ECO:0007669"/>
    <property type="project" value="UniProtKB-KW"/>
</dbReference>
<dbReference type="InterPro" id="IPR000123">
    <property type="entry name" value="Reverse_transcriptase_msDNA"/>
</dbReference>
<evidence type="ECO:0000256" key="5">
    <source>
        <dbReference type="ARBA" id="ARBA00022918"/>
    </source>
</evidence>
<dbReference type="EMBL" id="UARS01000004">
    <property type="protein sequence ID" value="SPW40000.1"/>
    <property type="molecule type" value="Genomic_DNA"/>
</dbReference>
<proteinExistence type="inferred from homology"/>
<dbReference type="SUPFAM" id="SSF56672">
    <property type="entry name" value="DNA/RNA polymerases"/>
    <property type="match status" value="1"/>
</dbReference>
<dbReference type="PROSITE" id="PS50878">
    <property type="entry name" value="RT_POL"/>
    <property type="match status" value="1"/>
</dbReference>
<gene>
    <name evidence="9" type="ORF">NCTC11126_01322</name>
</gene>
<sequence length="168" mass="19393">MISTLVEIGYRADQAAKLSELLTFNQRLPQGAPSSPVISNLVFRSTDLKINELISNTGIKYTRYADDLTFSGDDETFDIEELKDNVVELLLSDNWVVAEEKLRIARIPNRLKVHGFLVHENKPRLTKGYRNKIRAYKHLLRTGKIVEKDFDKIKGHVNYSEYIDRLNE</sequence>
<keyword evidence="5 9" id="KW-0695">RNA-directed DNA polymerase</keyword>
<dbReference type="GO" id="GO:0051607">
    <property type="term" value="P:defense response to virus"/>
    <property type="evidence" value="ECO:0007669"/>
    <property type="project" value="UniProtKB-KW"/>
</dbReference>